<sequence length="131" mass="15210">MKTHKKILVGLLAFLFVCVVGIFLDYKKSMKESPILQGSYTCDKLPFTSMEFDLDNNYTFYYYNYNETDKGTYSKGSGNEHFINSSKFHNTKIVYNGKKRTFTVMMGGETYLFKQISKLPTIKGEPEKKEE</sequence>
<dbReference type="RefSeq" id="WP_349948777.1">
    <property type="nucleotide sequence ID" value="NZ_CP157940.1"/>
</dbReference>
<dbReference type="EMBL" id="CP157940">
    <property type="protein sequence ID" value="XBS56148.1"/>
    <property type="molecule type" value="Genomic_DNA"/>
</dbReference>
<reference evidence="1" key="1">
    <citation type="submission" date="2024-06" db="EMBL/GenBank/DDBJ databases">
        <title>Lacrimispora cavernae sp. nov., a novel anaerobe isolated from bat guano pile inside a cave.</title>
        <authorList>
            <person name="Miller S.L."/>
            <person name="Lu N."/>
            <person name="King J."/>
            <person name="Sankaranarayanan K."/>
            <person name="Lawson P.A."/>
        </authorList>
    </citation>
    <scope>NUCLEOTIDE SEQUENCE</scope>
    <source>
        <strain evidence="1">BS-2</strain>
    </source>
</reference>
<accession>A0AAU7PV32</accession>
<gene>
    <name evidence="1" type="ORF">ABFV83_10300</name>
</gene>
<evidence type="ECO:0008006" key="2">
    <source>
        <dbReference type="Google" id="ProtNLM"/>
    </source>
</evidence>
<proteinExistence type="predicted"/>
<organism evidence="1">
    <name type="scientific">Lacrimispora sp. BS-2</name>
    <dbReference type="NCBI Taxonomy" id="3151850"/>
    <lineage>
        <taxon>Bacteria</taxon>
        <taxon>Bacillati</taxon>
        <taxon>Bacillota</taxon>
        <taxon>Clostridia</taxon>
        <taxon>Lachnospirales</taxon>
        <taxon>Lachnospiraceae</taxon>
        <taxon>Lacrimispora</taxon>
    </lineage>
</organism>
<name>A0AAU7PV32_9FIRM</name>
<protein>
    <recommendedName>
        <fullName evidence="2">YxeA family protein</fullName>
    </recommendedName>
</protein>
<evidence type="ECO:0000313" key="1">
    <source>
        <dbReference type="EMBL" id="XBS56148.1"/>
    </source>
</evidence>
<dbReference type="AlphaFoldDB" id="A0AAU7PV32"/>